<reference evidence="1 2" key="1">
    <citation type="submission" date="2022-10" db="EMBL/GenBank/DDBJ databases">
        <title>The complete genomes of actinobacterial strains from the NBC collection.</title>
        <authorList>
            <person name="Joergensen T.S."/>
            <person name="Alvarez Arevalo M."/>
            <person name="Sterndorff E.B."/>
            <person name="Faurdal D."/>
            <person name="Vuksanovic O."/>
            <person name="Mourched A.-S."/>
            <person name="Charusanti P."/>
            <person name="Shaw S."/>
            <person name="Blin K."/>
            <person name="Weber T."/>
        </authorList>
    </citation>
    <scope>NUCLEOTIDE SEQUENCE [LARGE SCALE GENOMIC DNA]</scope>
    <source>
        <strain evidence="1 2">NBC_00319</strain>
    </source>
</reference>
<name>A0AAU4K5Z2_9NOCA</name>
<dbReference type="InterPro" id="IPR014722">
    <property type="entry name" value="Rib_uL2_dom2"/>
</dbReference>
<dbReference type="SUPFAM" id="SSF50104">
    <property type="entry name" value="Translation proteins SH3-like domain"/>
    <property type="match status" value="1"/>
</dbReference>
<evidence type="ECO:0000313" key="2">
    <source>
        <dbReference type="Proteomes" id="UP001432128"/>
    </source>
</evidence>
<evidence type="ECO:0008006" key="3">
    <source>
        <dbReference type="Google" id="ProtNLM"/>
    </source>
</evidence>
<dbReference type="InterPro" id="IPR008991">
    <property type="entry name" value="Translation_prot_SH3-like_sf"/>
</dbReference>
<dbReference type="EMBL" id="CP108021">
    <property type="protein sequence ID" value="WUM21394.1"/>
    <property type="molecule type" value="Genomic_DNA"/>
</dbReference>
<accession>A0AAU4K5Z2</accession>
<proteinExistence type="predicted"/>
<dbReference type="RefSeq" id="WP_328858480.1">
    <property type="nucleotide sequence ID" value="NZ_CP108021.1"/>
</dbReference>
<dbReference type="AlphaFoldDB" id="A0AAU4K5Z2"/>
<dbReference type="KEGG" id="whr:OG579_06275"/>
<keyword evidence="2" id="KW-1185">Reference proteome</keyword>
<dbReference type="Gene3D" id="2.30.30.30">
    <property type="match status" value="1"/>
</dbReference>
<protein>
    <recommendedName>
        <fullName evidence="3">KOW motif-containing protein</fullName>
    </recommendedName>
</protein>
<sequence length="56" mass="5887">MAAFAIGDTVQITGSVMTGNVGTVVDVDEGRGRYLVRVGAVTQNYFSGDDLKLFSS</sequence>
<evidence type="ECO:0000313" key="1">
    <source>
        <dbReference type="EMBL" id="WUM21394.1"/>
    </source>
</evidence>
<organism evidence="1 2">
    <name type="scientific">Williamsia herbipolensis</name>
    <dbReference type="NCBI Taxonomy" id="1603258"/>
    <lineage>
        <taxon>Bacteria</taxon>
        <taxon>Bacillati</taxon>
        <taxon>Actinomycetota</taxon>
        <taxon>Actinomycetes</taxon>
        <taxon>Mycobacteriales</taxon>
        <taxon>Nocardiaceae</taxon>
        <taxon>Williamsia</taxon>
    </lineage>
</organism>
<dbReference type="Proteomes" id="UP001432128">
    <property type="component" value="Chromosome"/>
</dbReference>
<gene>
    <name evidence="1" type="ORF">OG579_06275</name>
</gene>